<evidence type="ECO:0000256" key="1">
    <source>
        <dbReference type="SAM" id="SignalP"/>
    </source>
</evidence>
<evidence type="ECO:0000313" key="3">
    <source>
        <dbReference type="Proteomes" id="UP000823900"/>
    </source>
</evidence>
<feature type="signal peptide" evidence="1">
    <location>
        <begin position="1"/>
        <end position="20"/>
    </location>
</feature>
<proteinExistence type="predicted"/>
<protein>
    <recommendedName>
        <fullName evidence="4">Bypass of forespore C C-terminal domain-containing protein</fullName>
    </recommendedName>
</protein>
<dbReference type="EMBL" id="DWZA01000030">
    <property type="protein sequence ID" value="HJA70659.1"/>
    <property type="molecule type" value="Genomic_DNA"/>
</dbReference>
<dbReference type="Proteomes" id="UP000823900">
    <property type="component" value="Unassembled WGS sequence"/>
</dbReference>
<feature type="chain" id="PRO_5038932297" description="Bypass of forespore C C-terminal domain-containing protein" evidence="1">
    <location>
        <begin position="21"/>
        <end position="131"/>
    </location>
</feature>
<dbReference type="AlphaFoldDB" id="A0A9D2KMZ6"/>
<keyword evidence="1" id="KW-0732">Signal</keyword>
<comment type="caution">
    <text evidence="2">The sequence shown here is derived from an EMBL/GenBank/DDBJ whole genome shotgun (WGS) entry which is preliminary data.</text>
</comment>
<evidence type="ECO:0000313" key="2">
    <source>
        <dbReference type="EMBL" id="HJA70659.1"/>
    </source>
</evidence>
<reference evidence="2" key="1">
    <citation type="journal article" date="2021" name="PeerJ">
        <title>Extensive microbial diversity within the chicken gut microbiome revealed by metagenomics and culture.</title>
        <authorList>
            <person name="Gilroy R."/>
            <person name="Ravi A."/>
            <person name="Getino M."/>
            <person name="Pursley I."/>
            <person name="Horton D.L."/>
            <person name="Alikhan N.F."/>
            <person name="Baker D."/>
            <person name="Gharbi K."/>
            <person name="Hall N."/>
            <person name="Watson M."/>
            <person name="Adriaenssens E.M."/>
            <person name="Foster-Nyarko E."/>
            <person name="Jarju S."/>
            <person name="Secka A."/>
            <person name="Antonio M."/>
            <person name="Oren A."/>
            <person name="Chaudhuri R.R."/>
            <person name="La Ragione R."/>
            <person name="Hildebrand F."/>
            <person name="Pallen M.J."/>
        </authorList>
    </citation>
    <scope>NUCLEOTIDE SEQUENCE</scope>
    <source>
        <strain evidence="2">CHK178-16964</strain>
    </source>
</reference>
<name>A0A9D2KMZ6_9FIRM</name>
<gene>
    <name evidence="2" type="ORF">IAA07_03635</name>
</gene>
<evidence type="ECO:0008006" key="4">
    <source>
        <dbReference type="Google" id="ProtNLM"/>
    </source>
</evidence>
<sequence>MKKYSICLFLLVFTSIVCFAAGYGLTKYRESREETEESRTLPAQTVQEDFLAESETEQTQAREANQEPENNYYLVCEDGFLLVFCGDRATVCLYTHVPITDFPEEEQGKLRSGIWFSSMMDIFSYLESYTS</sequence>
<accession>A0A9D2KMZ6</accession>
<organism evidence="2 3">
    <name type="scientific">Candidatus Lachnoclostridium stercoravium</name>
    <dbReference type="NCBI Taxonomy" id="2838633"/>
    <lineage>
        <taxon>Bacteria</taxon>
        <taxon>Bacillati</taxon>
        <taxon>Bacillota</taxon>
        <taxon>Clostridia</taxon>
        <taxon>Lachnospirales</taxon>
        <taxon>Lachnospiraceae</taxon>
    </lineage>
</organism>
<reference evidence="2" key="2">
    <citation type="submission" date="2021-04" db="EMBL/GenBank/DDBJ databases">
        <authorList>
            <person name="Gilroy R."/>
        </authorList>
    </citation>
    <scope>NUCLEOTIDE SEQUENCE</scope>
    <source>
        <strain evidence="2">CHK178-16964</strain>
    </source>
</reference>